<organism evidence="2">
    <name type="scientific">hydrothermal vent metagenome</name>
    <dbReference type="NCBI Taxonomy" id="652676"/>
    <lineage>
        <taxon>unclassified sequences</taxon>
        <taxon>metagenomes</taxon>
        <taxon>ecological metagenomes</taxon>
    </lineage>
</organism>
<protein>
    <recommendedName>
        <fullName evidence="1">DUF4124 domain-containing protein</fullName>
    </recommendedName>
</protein>
<evidence type="ECO:0000259" key="1">
    <source>
        <dbReference type="Pfam" id="PF13511"/>
    </source>
</evidence>
<dbReference type="Pfam" id="PF13511">
    <property type="entry name" value="DUF4124"/>
    <property type="match status" value="1"/>
</dbReference>
<accession>A0A3B0WEV3</accession>
<dbReference type="InterPro" id="IPR025392">
    <property type="entry name" value="DUF4124"/>
</dbReference>
<evidence type="ECO:0000313" key="2">
    <source>
        <dbReference type="EMBL" id="VAW54395.1"/>
    </source>
</evidence>
<reference evidence="2" key="1">
    <citation type="submission" date="2018-06" db="EMBL/GenBank/DDBJ databases">
        <authorList>
            <person name="Zhirakovskaya E."/>
        </authorList>
    </citation>
    <scope>NUCLEOTIDE SEQUENCE</scope>
</reference>
<dbReference type="AlphaFoldDB" id="A0A3B0WEV3"/>
<sequence length="449" mass="51147">MIFIKIFFIFLILITSTHAEIFKCIDKNGKTIYSDTATCKQPEKLVVKQYKPNINNKEPKENAPFEGIILTKDNVNYYRNSPQAIKFKFGEGAKQSVTGQYNGFYIVNNNHITFWIDEAIIKNTRYGALTEVNLESIEFALYTNTDFGSNQPNRIYSNTHAINLNLKKGESASIKDFALKIDTTKYIPQEFSKYKLLGITRNDKKYSNPISSKKFIDINKRPHPKNILALFGSASIDGRISKNEWRGTTPYKVRIKTPKHSTIPALIYIKNDNQYLYLAFKYTRPNYVSPITSLSILFNDRDDINHQQYYNHYDGQDTIVVSPDFTGNKKTKLYDDVRSSKSPCKPPLNTTHEGHCGFEDTKYGGTNDGVAAYKSSRKGVVVYELKHPLKSKDTKNDIQVNPGNILGIRIYFGMANKSASLNRYPKGYSENSIPSQGGFLRVKLATENE</sequence>
<feature type="domain" description="DUF4124" evidence="1">
    <location>
        <begin position="10"/>
        <end position="45"/>
    </location>
</feature>
<dbReference type="EMBL" id="UOFF01000058">
    <property type="protein sequence ID" value="VAW54395.1"/>
    <property type="molecule type" value="Genomic_DNA"/>
</dbReference>
<proteinExistence type="predicted"/>
<name>A0A3B0WEV3_9ZZZZ</name>
<dbReference type="Gene3D" id="2.60.40.1190">
    <property type="match status" value="1"/>
</dbReference>
<gene>
    <name evidence="2" type="ORF">MNBD_GAMMA07-776</name>
</gene>